<evidence type="ECO:0000313" key="2">
    <source>
        <dbReference type="EMBL" id="KAK7007496.1"/>
    </source>
</evidence>
<name>A0AAW0AEN8_9AGAR</name>
<proteinExistence type="predicted"/>
<evidence type="ECO:0000313" key="3">
    <source>
        <dbReference type="Proteomes" id="UP001362999"/>
    </source>
</evidence>
<keyword evidence="3" id="KW-1185">Reference proteome</keyword>
<sequence length="204" mass="22195">MLSVDRHLPPPPSSSSIPRYPSFLTQLVILPAHPARVFPSLRVGAYRASPPSNSCLGIHVDLKSRLLQLLSPGLSCRNRCSRTSPSIPHAFVKPARLSFHHTDFGNPRAAPTSTSPIPKSSSIPLLAFYTGIPSLRRPPPTLSLWSRRTRDVASLSLNKDHADLNASHSHTPSPSDSHHPSRAHPMLPSSIPLPSFTPPACQLY</sequence>
<organism evidence="2 3">
    <name type="scientific">Favolaschia claudopus</name>
    <dbReference type="NCBI Taxonomy" id="2862362"/>
    <lineage>
        <taxon>Eukaryota</taxon>
        <taxon>Fungi</taxon>
        <taxon>Dikarya</taxon>
        <taxon>Basidiomycota</taxon>
        <taxon>Agaricomycotina</taxon>
        <taxon>Agaricomycetes</taxon>
        <taxon>Agaricomycetidae</taxon>
        <taxon>Agaricales</taxon>
        <taxon>Marasmiineae</taxon>
        <taxon>Mycenaceae</taxon>
        <taxon>Favolaschia</taxon>
    </lineage>
</organism>
<dbReference type="AlphaFoldDB" id="A0AAW0AEN8"/>
<dbReference type="EMBL" id="JAWWNJ010000070">
    <property type="protein sequence ID" value="KAK7007496.1"/>
    <property type="molecule type" value="Genomic_DNA"/>
</dbReference>
<evidence type="ECO:0000256" key="1">
    <source>
        <dbReference type="SAM" id="MobiDB-lite"/>
    </source>
</evidence>
<accession>A0AAW0AEN8</accession>
<comment type="caution">
    <text evidence="2">The sequence shown here is derived from an EMBL/GenBank/DDBJ whole genome shotgun (WGS) entry which is preliminary data.</text>
</comment>
<protein>
    <submittedName>
        <fullName evidence="2">Uncharacterized protein</fullName>
    </submittedName>
</protein>
<reference evidence="2 3" key="1">
    <citation type="journal article" date="2024" name="J Genomics">
        <title>Draft genome sequencing and assembly of Favolaschia claudopus CIRM-BRFM 2984 isolated from oak limbs.</title>
        <authorList>
            <person name="Navarro D."/>
            <person name="Drula E."/>
            <person name="Chaduli D."/>
            <person name="Cazenave R."/>
            <person name="Ahrendt S."/>
            <person name="Wang J."/>
            <person name="Lipzen A."/>
            <person name="Daum C."/>
            <person name="Barry K."/>
            <person name="Grigoriev I.V."/>
            <person name="Favel A."/>
            <person name="Rosso M.N."/>
            <person name="Martin F."/>
        </authorList>
    </citation>
    <scope>NUCLEOTIDE SEQUENCE [LARGE SCALE GENOMIC DNA]</scope>
    <source>
        <strain evidence="2 3">CIRM-BRFM 2984</strain>
    </source>
</reference>
<gene>
    <name evidence="2" type="ORF">R3P38DRAFT_3027639</name>
</gene>
<feature type="region of interest" description="Disordered" evidence="1">
    <location>
        <begin position="163"/>
        <end position="194"/>
    </location>
</feature>
<dbReference type="Proteomes" id="UP001362999">
    <property type="component" value="Unassembled WGS sequence"/>
</dbReference>